<reference evidence="3 5" key="2">
    <citation type="submission" date="2019-04" db="EMBL/GenBank/DDBJ databases">
        <title>Draft genome sequence data and analysis of a Fermenting Bacterium, Geotoga petraea strain HO-Geo1, isolated from heavy-oil petroleum reservoir in Russia.</title>
        <authorList>
            <person name="Grouzdev D.S."/>
            <person name="Semenova E.M."/>
            <person name="Sokolova D.S."/>
            <person name="Tourova T.P."/>
            <person name="Poltaraus A.B."/>
            <person name="Nazina T.N."/>
        </authorList>
    </citation>
    <scope>NUCLEOTIDE SEQUENCE [LARGE SCALE GENOMIC DNA]</scope>
    <source>
        <strain evidence="3 5">HO-Geo1</strain>
    </source>
</reference>
<dbReference type="AlphaFoldDB" id="A0A1G6QJV9"/>
<dbReference type="NCBIfam" id="TIGR02605">
    <property type="entry name" value="CxxC_CxxC_SSSS"/>
    <property type="match status" value="1"/>
</dbReference>
<reference evidence="2 4" key="1">
    <citation type="submission" date="2016-10" db="EMBL/GenBank/DDBJ databases">
        <authorList>
            <person name="de Groot N.N."/>
        </authorList>
    </citation>
    <scope>NUCLEOTIDE SEQUENCE [LARGE SCALE GENOMIC DNA]</scope>
    <source>
        <strain evidence="2 4">WG14</strain>
    </source>
</reference>
<name>A0A1G6QJV9_9BACT</name>
<dbReference type="InterPro" id="IPR013429">
    <property type="entry name" value="Regulatory_FmdB_Zinc_ribbon"/>
</dbReference>
<dbReference type="Proteomes" id="UP000199322">
    <property type="component" value="Unassembled WGS sequence"/>
</dbReference>
<dbReference type="Proteomes" id="UP000297288">
    <property type="component" value="Unassembled WGS sequence"/>
</dbReference>
<proteinExistence type="predicted"/>
<evidence type="ECO:0000313" key="5">
    <source>
        <dbReference type="Proteomes" id="UP000297288"/>
    </source>
</evidence>
<evidence type="ECO:0000259" key="1">
    <source>
        <dbReference type="SMART" id="SM00834"/>
    </source>
</evidence>
<evidence type="ECO:0000313" key="3">
    <source>
        <dbReference type="EMBL" id="TGG87024.1"/>
    </source>
</evidence>
<dbReference type="RefSeq" id="WP_091405737.1">
    <property type="nucleotide sequence ID" value="NZ_FMYV01000013.1"/>
</dbReference>
<dbReference type="SMART" id="SM00834">
    <property type="entry name" value="CxxC_CXXC_SSSS"/>
    <property type="match status" value="1"/>
</dbReference>
<gene>
    <name evidence="3" type="ORF">E4650_09230</name>
    <name evidence="2" type="ORF">SAMN04488588_2092</name>
</gene>
<organism evidence="2 4">
    <name type="scientific">Geotoga petraea</name>
    <dbReference type="NCBI Taxonomy" id="28234"/>
    <lineage>
        <taxon>Bacteria</taxon>
        <taxon>Thermotogati</taxon>
        <taxon>Thermotogota</taxon>
        <taxon>Thermotogae</taxon>
        <taxon>Petrotogales</taxon>
        <taxon>Petrotogaceae</taxon>
        <taxon>Geotoga</taxon>
    </lineage>
</organism>
<dbReference type="STRING" id="28234.SAMN04488588_2092"/>
<dbReference type="Gene3D" id="2.20.28.30">
    <property type="entry name" value="RNA polymerase ii, chain L"/>
    <property type="match status" value="1"/>
</dbReference>
<dbReference type="Pfam" id="PF09723">
    <property type="entry name" value="Zn_ribbon_8"/>
    <property type="match status" value="1"/>
</dbReference>
<dbReference type="PANTHER" id="PTHR34404">
    <property type="entry name" value="REGULATORY PROTEIN, FMDB FAMILY"/>
    <property type="match status" value="1"/>
</dbReference>
<keyword evidence="4" id="KW-1185">Reference proteome</keyword>
<dbReference type="EMBL" id="SRME01000006">
    <property type="protein sequence ID" value="TGG87024.1"/>
    <property type="molecule type" value="Genomic_DNA"/>
</dbReference>
<dbReference type="EMBL" id="FMYV01000013">
    <property type="protein sequence ID" value="SDC92224.1"/>
    <property type="molecule type" value="Genomic_DNA"/>
</dbReference>
<protein>
    <submittedName>
        <fullName evidence="3">FmdB family transcriptional regulator</fullName>
    </submittedName>
    <submittedName>
        <fullName evidence="2">Putative regulatory protein, FmdB family</fullName>
    </submittedName>
</protein>
<evidence type="ECO:0000313" key="2">
    <source>
        <dbReference type="EMBL" id="SDC92224.1"/>
    </source>
</evidence>
<dbReference type="PANTHER" id="PTHR34404:SF2">
    <property type="entry name" value="CONSERVED SERINE RICH PROTEIN"/>
    <property type="match status" value="1"/>
</dbReference>
<sequence>MPIYRYKCKDCGEEFTVMHSMNEKPNIKCEVCGSEAEKIIGNIGISFKGSGYYVNDSKKSDNKAKTK</sequence>
<feature type="domain" description="Putative regulatory protein FmdB zinc ribbon" evidence="1">
    <location>
        <begin position="1"/>
        <end position="41"/>
    </location>
</feature>
<accession>A0A1G6QJV9</accession>
<evidence type="ECO:0000313" key="4">
    <source>
        <dbReference type="Proteomes" id="UP000199322"/>
    </source>
</evidence>
<dbReference type="OrthoDB" id="9813321at2"/>